<dbReference type="GO" id="GO:0005764">
    <property type="term" value="C:lysosome"/>
    <property type="evidence" value="ECO:0007669"/>
    <property type="project" value="TreeGrafter"/>
</dbReference>
<evidence type="ECO:0000256" key="3">
    <source>
        <dbReference type="ARBA" id="ARBA00022729"/>
    </source>
</evidence>
<keyword evidence="5" id="KW-0326">Glycosidase</keyword>
<evidence type="ECO:0000256" key="4">
    <source>
        <dbReference type="ARBA" id="ARBA00022801"/>
    </source>
</evidence>
<evidence type="ECO:0000256" key="6">
    <source>
        <dbReference type="SAM" id="MobiDB-lite"/>
    </source>
</evidence>
<keyword evidence="9" id="KW-1185">Reference proteome</keyword>
<accession>A0A6G4UC75</accession>
<gene>
    <name evidence="8" type="ORF">G5C51_38855</name>
</gene>
<comment type="caution">
    <text evidence="8">The sequence shown here is derived from an EMBL/GenBank/DDBJ whole genome shotgun (WGS) entry which is preliminary data.</text>
</comment>
<dbReference type="EC" id="3.2.1.51" evidence="2"/>
<keyword evidence="4" id="KW-0378">Hydrolase</keyword>
<dbReference type="SUPFAM" id="SSF51445">
    <property type="entry name" value="(Trans)glycosidases"/>
    <property type="match status" value="1"/>
</dbReference>
<dbReference type="InterPro" id="IPR057739">
    <property type="entry name" value="Glyco_hydro_29_N"/>
</dbReference>
<dbReference type="PANTHER" id="PTHR10030:SF37">
    <property type="entry name" value="ALPHA-L-FUCOSIDASE-RELATED"/>
    <property type="match status" value="1"/>
</dbReference>
<evidence type="ECO:0000256" key="2">
    <source>
        <dbReference type="ARBA" id="ARBA00012662"/>
    </source>
</evidence>
<comment type="similarity">
    <text evidence="1">Belongs to the glycosyl hydrolase 29 family.</text>
</comment>
<dbReference type="InterPro" id="IPR000933">
    <property type="entry name" value="Glyco_hydro_29"/>
</dbReference>
<dbReference type="GO" id="GO:0016139">
    <property type="term" value="P:glycoside catabolic process"/>
    <property type="evidence" value="ECO:0007669"/>
    <property type="project" value="TreeGrafter"/>
</dbReference>
<dbReference type="InterPro" id="IPR017853">
    <property type="entry name" value="GH"/>
</dbReference>
<evidence type="ECO:0000256" key="1">
    <source>
        <dbReference type="ARBA" id="ARBA00007951"/>
    </source>
</evidence>
<reference evidence="8 9" key="1">
    <citation type="submission" date="2020-02" db="EMBL/GenBank/DDBJ databases">
        <title>Whole-genome analyses of novel actinobacteria.</title>
        <authorList>
            <person name="Sahin N."/>
        </authorList>
    </citation>
    <scope>NUCLEOTIDE SEQUENCE [LARGE SCALE GENOMIC DNA]</scope>
    <source>
        <strain evidence="8 9">A7024</strain>
    </source>
</reference>
<dbReference type="Pfam" id="PF01120">
    <property type="entry name" value="Alpha_L_fucos"/>
    <property type="match status" value="1"/>
</dbReference>
<dbReference type="PANTHER" id="PTHR10030">
    <property type="entry name" value="ALPHA-L-FUCOSIDASE"/>
    <property type="match status" value="1"/>
</dbReference>
<keyword evidence="3" id="KW-0732">Signal</keyword>
<organism evidence="8 9">
    <name type="scientific">Streptomyces coryli</name>
    <dbReference type="NCBI Taxonomy" id="1128680"/>
    <lineage>
        <taxon>Bacteria</taxon>
        <taxon>Bacillati</taxon>
        <taxon>Actinomycetota</taxon>
        <taxon>Actinomycetes</taxon>
        <taxon>Kitasatosporales</taxon>
        <taxon>Streptomycetaceae</taxon>
        <taxon>Streptomyces</taxon>
    </lineage>
</organism>
<dbReference type="Proteomes" id="UP000481583">
    <property type="component" value="Unassembled WGS sequence"/>
</dbReference>
<evidence type="ECO:0000256" key="5">
    <source>
        <dbReference type="ARBA" id="ARBA00023295"/>
    </source>
</evidence>
<evidence type="ECO:0000259" key="7">
    <source>
        <dbReference type="Pfam" id="PF01120"/>
    </source>
</evidence>
<proteinExistence type="inferred from homology"/>
<evidence type="ECO:0000313" key="8">
    <source>
        <dbReference type="EMBL" id="NGN69835.1"/>
    </source>
</evidence>
<protein>
    <recommendedName>
        <fullName evidence="2">alpha-L-fucosidase</fullName>
        <ecNumber evidence="2">3.2.1.51</ecNumber>
    </recommendedName>
</protein>
<sequence length="508" mass="56269">MEIEDCDTPDRIIEKAANVVPSKGQRAWQQREITAFTHFGVNTFTNREWGSGAEDPKTFAPESGVDVAQWMDTYRAMGAELAMLTAKHHDGFNLYPTRYSPHSIKNSGYEGDLLRTYATEARKRDMKVGVYLSPADGSEVPHAWHADWLEKLAAKQEAGEELTSVEKTALEDGGPPSGLGRYGNGSAETVRTIPTLAEGDDRRAKVASGELPTFKIKANDYDAYYLNQVYEILTEYGPIDEFWLDGANPWRDAGVEQKYNFRAYFELIHALSPDTVIFQGFKGIRWVGNEKGIARETEWSVTPHQVDPRENLAPLPNDSTDPDIGSREKLLGEGVKYLQWYPAEADVSNRPGWFHHPDQQPKTSAELVDLYEKSVGRNAPLLLNVPPAKDGRISDADVRELTAFGERVRAVYGENVLAGEGPQTFDRVRLAEDISRGQRVEAFTVQARDPATGAWRDIASGTTIGAYRILPLAEPVTADALRVRVTESRATPHLKPVTAHLSTAGQGG</sequence>
<dbReference type="EMBL" id="JAAKZV010000350">
    <property type="protein sequence ID" value="NGN69835.1"/>
    <property type="molecule type" value="Genomic_DNA"/>
</dbReference>
<dbReference type="Gene3D" id="2.60.120.260">
    <property type="entry name" value="Galactose-binding domain-like"/>
    <property type="match status" value="1"/>
</dbReference>
<dbReference type="GO" id="GO:0004560">
    <property type="term" value="F:alpha-L-fucosidase activity"/>
    <property type="evidence" value="ECO:0007669"/>
    <property type="project" value="InterPro"/>
</dbReference>
<dbReference type="SMART" id="SM00812">
    <property type="entry name" value="Alpha_L_fucos"/>
    <property type="match status" value="1"/>
</dbReference>
<feature type="region of interest" description="Disordered" evidence="6">
    <location>
        <begin position="160"/>
        <end position="186"/>
    </location>
</feature>
<evidence type="ECO:0000313" key="9">
    <source>
        <dbReference type="Proteomes" id="UP000481583"/>
    </source>
</evidence>
<feature type="domain" description="Glycoside hydrolase family 29 N-terminal" evidence="7">
    <location>
        <begin position="26"/>
        <end position="407"/>
    </location>
</feature>
<dbReference type="AlphaFoldDB" id="A0A6G4UC75"/>
<dbReference type="Gene3D" id="3.20.20.80">
    <property type="entry name" value="Glycosidases"/>
    <property type="match status" value="2"/>
</dbReference>
<dbReference type="GO" id="GO:0006004">
    <property type="term" value="P:fucose metabolic process"/>
    <property type="evidence" value="ECO:0007669"/>
    <property type="project" value="TreeGrafter"/>
</dbReference>
<name>A0A6G4UC75_9ACTN</name>